<dbReference type="InterPro" id="IPR052467">
    <property type="entry name" value="Sorting_nexin_PX-domain"/>
</dbReference>
<dbReference type="GO" id="GO:0015031">
    <property type="term" value="P:protein transport"/>
    <property type="evidence" value="ECO:0007669"/>
    <property type="project" value="UniProtKB-KW"/>
</dbReference>
<evidence type="ECO:0000256" key="4">
    <source>
        <dbReference type="ARBA" id="ARBA00022927"/>
    </source>
</evidence>
<dbReference type="PANTHER" id="PTHR15813:SF8">
    <property type="entry name" value="SORTING NEXIN-22"/>
    <property type="match status" value="1"/>
</dbReference>
<comment type="caution">
    <text evidence="9">The sequence shown here is derived from an EMBL/GenBank/DDBJ whole genome shotgun (WGS) entry which is preliminary data.</text>
</comment>
<evidence type="ECO:0000313" key="9">
    <source>
        <dbReference type="EMBL" id="KAG7324275.1"/>
    </source>
</evidence>
<keyword evidence="7" id="KW-0968">Cytoplasmic vesicle</keyword>
<dbReference type="Gene3D" id="3.30.1520.10">
    <property type="entry name" value="Phox-like domain"/>
    <property type="match status" value="1"/>
</dbReference>
<evidence type="ECO:0000313" key="10">
    <source>
        <dbReference type="Proteomes" id="UP000824219"/>
    </source>
</evidence>
<gene>
    <name evidence="9" type="ORF">KOW79_012291</name>
</gene>
<dbReference type="AlphaFoldDB" id="A0A9D3SHN6"/>
<proteinExistence type="inferred from homology"/>
<evidence type="ECO:0000256" key="2">
    <source>
        <dbReference type="ARBA" id="ARBA00010883"/>
    </source>
</evidence>
<organism evidence="9 10">
    <name type="scientific">Hemibagrus wyckioides</name>
    <dbReference type="NCBI Taxonomy" id="337641"/>
    <lineage>
        <taxon>Eukaryota</taxon>
        <taxon>Metazoa</taxon>
        <taxon>Chordata</taxon>
        <taxon>Craniata</taxon>
        <taxon>Vertebrata</taxon>
        <taxon>Euteleostomi</taxon>
        <taxon>Actinopterygii</taxon>
        <taxon>Neopterygii</taxon>
        <taxon>Teleostei</taxon>
        <taxon>Ostariophysi</taxon>
        <taxon>Siluriformes</taxon>
        <taxon>Bagridae</taxon>
        <taxon>Hemibagrus</taxon>
    </lineage>
</organism>
<keyword evidence="3" id="KW-0813">Transport</keyword>
<evidence type="ECO:0000256" key="7">
    <source>
        <dbReference type="ARBA" id="ARBA00023329"/>
    </source>
</evidence>
<dbReference type="PROSITE" id="PS50195">
    <property type="entry name" value="PX"/>
    <property type="match status" value="1"/>
</dbReference>
<dbReference type="PANTHER" id="PTHR15813">
    <property type="entry name" value="SORTING NEXIN-22 AND 24"/>
    <property type="match status" value="1"/>
</dbReference>
<dbReference type="Pfam" id="PF00787">
    <property type="entry name" value="PX"/>
    <property type="match status" value="1"/>
</dbReference>
<evidence type="ECO:0000256" key="3">
    <source>
        <dbReference type="ARBA" id="ARBA00022448"/>
    </source>
</evidence>
<dbReference type="OrthoDB" id="93876at2759"/>
<dbReference type="SUPFAM" id="SSF64268">
    <property type="entry name" value="PX domain"/>
    <property type="match status" value="1"/>
</dbReference>
<evidence type="ECO:0000259" key="8">
    <source>
        <dbReference type="PROSITE" id="PS50195"/>
    </source>
</evidence>
<feature type="domain" description="PX" evidence="8">
    <location>
        <begin position="7"/>
        <end position="119"/>
    </location>
</feature>
<accession>A0A9D3SHN6</accession>
<evidence type="ECO:0000256" key="6">
    <source>
        <dbReference type="ARBA" id="ARBA00023136"/>
    </source>
</evidence>
<comment type="subcellular location">
    <subcellularLocation>
        <location evidence="1">Cytoplasmic vesicle membrane</location>
        <topology evidence="1">Peripheral membrane protein</topology>
        <orientation evidence="1">Cytoplasmic side</orientation>
    </subcellularLocation>
</comment>
<comment type="similarity">
    <text evidence="2">Belongs to the sorting nexin family.</text>
</comment>
<name>A0A9D3SHN6_9TELE</name>
<dbReference type="SMART" id="SM00312">
    <property type="entry name" value="PX"/>
    <property type="match status" value="1"/>
</dbReference>
<dbReference type="InterPro" id="IPR036871">
    <property type="entry name" value="PX_dom_sf"/>
</dbReference>
<protein>
    <recommendedName>
        <fullName evidence="8">PX domain-containing protein</fullName>
    </recommendedName>
</protein>
<evidence type="ECO:0000256" key="1">
    <source>
        <dbReference type="ARBA" id="ARBA00004180"/>
    </source>
</evidence>
<reference evidence="9 10" key="1">
    <citation type="submission" date="2021-06" db="EMBL/GenBank/DDBJ databases">
        <title>Chromosome-level genome assembly of the red-tail catfish (Hemibagrus wyckioides).</title>
        <authorList>
            <person name="Shao F."/>
        </authorList>
    </citation>
    <scope>NUCLEOTIDE SEQUENCE [LARGE SCALE GENOMIC DNA]</scope>
    <source>
        <strain evidence="9">EC202008001</strain>
        <tissue evidence="9">Blood</tissue>
    </source>
</reference>
<dbReference type="EMBL" id="JAHKSW010000014">
    <property type="protein sequence ID" value="KAG7324275.1"/>
    <property type="molecule type" value="Genomic_DNA"/>
</dbReference>
<keyword evidence="5" id="KW-0446">Lipid-binding</keyword>
<dbReference type="InterPro" id="IPR001683">
    <property type="entry name" value="PX_dom"/>
</dbReference>
<dbReference type="GO" id="GO:1901981">
    <property type="term" value="F:phosphatidylinositol phosphate binding"/>
    <property type="evidence" value="ECO:0007669"/>
    <property type="project" value="TreeGrafter"/>
</dbReference>
<evidence type="ECO:0000256" key="5">
    <source>
        <dbReference type="ARBA" id="ARBA00023121"/>
    </source>
</evidence>
<keyword evidence="10" id="KW-1185">Reference proteome</keyword>
<keyword evidence="6" id="KW-0472">Membrane</keyword>
<dbReference type="Proteomes" id="UP000824219">
    <property type="component" value="Linkage Group LG14"/>
</dbReference>
<keyword evidence="4" id="KW-0653">Protein transport</keyword>
<dbReference type="GO" id="GO:0030659">
    <property type="term" value="C:cytoplasmic vesicle membrane"/>
    <property type="evidence" value="ECO:0007669"/>
    <property type="project" value="UniProtKB-SubCell"/>
</dbReference>
<sequence>MLNLTAMIEVSIPSMHREVDESGKSHKLFRVEILFNGRKHFVLRRQSDFQTLHRKLKKILQPPEFPSKRTQLRSKPLEQRRQELEDYIQVILYQNEVVPQELLDFLDVKHFHKRNDANKNCGFREEQQKDRQELGKSCELLHQRVVGFSSDPYLVASESDLPDVVVAGVLQGFFPRDNKVGLRTCSKSSIRHGRRLPSIPTIVIDRCSLSSLPEAQTT</sequence>